<keyword evidence="2" id="KW-0378">Hydrolase</keyword>
<proteinExistence type="predicted"/>
<dbReference type="PANTHER" id="PTHR43433:SF5">
    <property type="entry name" value="AB HYDROLASE-1 DOMAIN-CONTAINING PROTEIN"/>
    <property type="match status" value="1"/>
</dbReference>
<dbReference type="PANTHER" id="PTHR43433">
    <property type="entry name" value="HYDROLASE, ALPHA/BETA FOLD FAMILY PROTEIN"/>
    <property type="match status" value="1"/>
</dbReference>
<dbReference type="OrthoDB" id="247398at2157"/>
<accession>A0A343TGJ6</accession>
<gene>
    <name evidence="2" type="primary">pcaD</name>
    <name evidence="2" type="ORF">AArcSl_0568</name>
</gene>
<evidence type="ECO:0000313" key="2">
    <source>
        <dbReference type="EMBL" id="AUX08218.1"/>
    </source>
</evidence>
<dbReference type="Gene3D" id="3.40.50.1820">
    <property type="entry name" value="alpha/beta hydrolase"/>
    <property type="match status" value="1"/>
</dbReference>
<dbReference type="RefSeq" id="WP_119814748.1">
    <property type="nucleotide sequence ID" value="NZ_CP025066.1"/>
</dbReference>
<dbReference type="KEGG" id="hdf:AArcSl_0568"/>
<dbReference type="EC" id="3.1.1.24" evidence="2"/>
<dbReference type="GeneID" id="37876905"/>
<evidence type="ECO:0000313" key="3">
    <source>
        <dbReference type="Proteomes" id="UP000263012"/>
    </source>
</evidence>
<evidence type="ECO:0000259" key="1">
    <source>
        <dbReference type="Pfam" id="PF12697"/>
    </source>
</evidence>
<dbReference type="PRINTS" id="PR00111">
    <property type="entry name" value="ABHYDROLASE"/>
</dbReference>
<dbReference type="InterPro" id="IPR050471">
    <property type="entry name" value="AB_hydrolase"/>
</dbReference>
<dbReference type="EMBL" id="CP025066">
    <property type="protein sequence ID" value="AUX08218.1"/>
    <property type="molecule type" value="Genomic_DNA"/>
</dbReference>
<reference evidence="3" key="1">
    <citation type="submission" date="2017-11" db="EMBL/GenBank/DDBJ databases">
        <title>Phenotypic and genomic properties of facultatively anaerobic sulfur-reducing natronoarchaea from hypersaline soda lakes.</title>
        <authorList>
            <person name="Sorokin D.Y."/>
            <person name="Kublanov I.V."/>
            <person name="Roman P."/>
            <person name="Sinninghe Damste J.S."/>
            <person name="Golyshin P.N."/>
            <person name="Rojo D."/>
            <person name="Ciordia S."/>
            <person name="Mena M.D.C."/>
            <person name="Ferrer M."/>
            <person name="Messina E."/>
            <person name="Smedile F."/>
            <person name="La Spada G."/>
            <person name="La Cono V."/>
            <person name="Yakimov M.M."/>
        </authorList>
    </citation>
    <scope>NUCLEOTIDE SEQUENCE [LARGE SCALE GENOMIC DNA]</scope>
    <source>
        <strain evidence="3">AArc-Sl</strain>
    </source>
</reference>
<dbReference type="GO" id="GO:0047570">
    <property type="term" value="F:3-oxoadipate enol-lactonase activity"/>
    <property type="evidence" value="ECO:0007669"/>
    <property type="project" value="UniProtKB-EC"/>
</dbReference>
<keyword evidence="3" id="KW-1185">Reference proteome</keyword>
<organism evidence="2 3">
    <name type="scientific">Halalkaliarchaeum desulfuricum</name>
    <dbReference type="NCBI Taxonomy" id="2055893"/>
    <lineage>
        <taxon>Archaea</taxon>
        <taxon>Methanobacteriati</taxon>
        <taxon>Methanobacteriota</taxon>
        <taxon>Stenosarchaea group</taxon>
        <taxon>Halobacteria</taxon>
        <taxon>Halobacteriales</taxon>
        <taxon>Haloferacaceae</taxon>
        <taxon>Halalkaliarchaeum</taxon>
    </lineage>
</organism>
<dbReference type="InterPro" id="IPR029058">
    <property type="entry name" value="AB_hydrolase_fold"/>
</dbReference>
<sequence>MPYATCEGRSLYYEVDGNPEASTVAFVGEIGFGAWQWGWQHAAVAGPYESLVYDSRGIGNSDAPPGPYRLGGLVADLEAVLADAGVRKAHLVGCGLGGMVGLSAADNSTRVESLAVVGTPPSGDGFDPEPLWAPPDDREALRSSVCSAVSREFSRRQPDVVESIVEWRSQEDADRRVWEAQRAAIEEFDVEDRLHELTLPTLVIHGDLDDQCPPSRGRALAEGLPRGVYEPVPDAAHLVHVEASRRVNDRLLAWLDERRR</sequence>
<dbReference type="Proteomes" id="UP000263012">
    <property type="component" value="Chromosome"/>
</dbReference>
<dbReference type="SUPFAM" id="SSF53474">
    <property type="entry name" value="alpha/beta-Hydrolases"/>
    <property type="match status" value="1"/>
</dbReference>
<protein>
    <submittedName>
        <fullName evidence="2">3-oxoadipate enol-lactonase</fullName>
        <ecNumber evidence="2">3.1.1.24</ecNumber>
    </submittedName>
</protein>
<dbReference type="InterPro" id="IPR000073">
    <property type="entry name" value="AB_hydrolase_1"/>
</dbReference>
<name>A0A343TGJ6_9EURY</name>
<dbReference type="AlphaFoldDB" id="A0A343TGJ6"/>
<dbReference type="Pfam" id="PF12697">
    <property type="entry name" value="Abhydrolase_6"/>
    <property type="match status" value="1"/>
</dbReference>
<feature type="domain" description="AB hydrolase-1" evidence="1">
    <location>
        <begin position="32"/>
        <end position="249"/>
    </location>
</feature>